<proteinExistence type="inferred from homology"/>
<feature type="compositionally biased region" description="Basic residues" evidence="2">
    <location>
        <begin position="874"/>
        <end position="886"/>
    </location>
</feature>
<dbReference type="AlphaFoldDB" id="A0A074Z6T3"/>
<feature type="compositionally biased region" description="Polar residues" evidence="2">
    <location>
        <begin position="858"/>
        <end position="873"/>
    </location>
</feature>
<dbReference type="GO" id="GO:0060090">
    <property type="term" value="F:molecular adaptor activity"/>
    <property type="evidence" value="ECO:0007669"/>
    <property type="project" value="TreeGrafter"/>
</dbReference>
<feature type="region of interest" description="Disordered" evidence="2">
    <location>
        <begin position="332"/>
        <end position="372"/>
    </location>
</feature>
<comment type="similarity">
    <text evidence="1">Belongs to the SAPAP family.</text>
</comment>
<feature type="region of interest" description="Disordered" evidence="2">
    <location>
        <begin position="178"/>
        <end position="215"/>
    </location>
</feature>
<dbReference type="PANTHER" id="PTHR12353:SF31">
    <property type="entry name" value="LD44824P"/>
    <property type="match status" value="1"/>
</dbReference>
<feature type="region of interest" description="Disordered" evidence="2">
    <location>
        <begin position="465"/>
        <end position="496"/>
    </location>
</feature>
<evidence type="ECO:0000256" key="2">
    <source>
        <dbReference type="SAM" id="MobiDB-lite"/>
    </source>
</evidence>
<dbReference type="Proteomes" id="UP000054324">
    <property type="component" value="Unassembled WGS sequence"/>
</dbReference>
<dbReference type="GO" id="GO:0099572">
    <property type="term" value="C:postsynaptic specialization"/>
    <property type="evidence" value="ECO:0007669"/>
    <property type="project" value="TreeGrafter"/>
</dbReference>
<feature type="compositionally biased region" description="Polar residues" evidence="2">
    <location>
        <begin position="45"/>
        <end position="54"/>
    </location>
</feature>
<dbReference type="STRING" id="6198.A0A074Z6T3"/>
<feature type="region of interest" description="Disordered" evidence="2">
    <location>
        <begin position="858"/>
        <end position="901"/>
    </location>
</feature>
<organism evidence="3 4">
    <name type="scientific">Opisthorchis viverrini</name>
    <name type="common">Southeast Asian liver fluke</name>
    <dbReference type="NCBI Taxonomy" id="6198"/>
    <lineage>
        <taxon>Eukaryota</taxon>
        <taxon>Metazoa</taxon>
        <taxon>Spiralia</taxon>
        <taxon>Lophotrochozoa</taxon>
        <taxon>Platyhelminthes</taxon>
        <taxon>Trematoda</taxon>
        <taxon>Digenea</taxon>
        <taxon>Opisthorchiida</taxon>
        <taxon>Opisthorchiata</taxon>
        <taxon>Opisthorchiidae</taxon>
        <taxon>Opisthorchis</taxon>
    </lineage>
</organism>
<feature type="compositionally biased region" description="Basic and acidic residues" evidence="2">
    <location>
        <begin position="710"/>
        <end position="727"/>
    </location>
</feature>
<dbReference type="EMBL" id="KL596874">
    <property type="protein sequence ID" value="KER22901.1"/>
    <property type="molecule type" value="Genomic_DNA"/>
</dbReference>
<reference evidence="3 4" key="1">
    <citation type="submission" date="2013-11" db="EMBL/GenBank/DDBJ databases">
        <title>Opisthorchis viverrini - life in the bile duct.</title>
        <authorList>
            <person name="Young N.D."/>
            <person name="Nagarajan N."/>
            <person name="Lin S.J."/>
            <person name="Korhonen P.K."/>
            <person name="Jex A.R."/>
            <person name="Hall R.S."/>
            <person name="Safavi-Hemami H."/>
            <person name="Kaewkong W."/>
            <person name="Bertrand D."/>
            <person name="Gao S."/>
            <person name="Seet Q."/>
            <person name="Wongkham S."/>
            <person name="Teh B.T."/>
            <person name="Wongkham C."/>
            <person name="Intapan P.M."/>
            <person name="Maleewong W."/>
            <person name="Yang X."/>
            <person name="Hu M."/>
            <person name="Wang Z."/>
            <person name="Hofmann A."/>
            <person name="Sternberg P.W."/>
            <person name="Tan P."/>
            <person name="Wang J."/>
            <person name="Gasser R.B."/>
        </authorList>
    </citation>
    <scope>NUCLEOTIDE SEQUENCE [LARGE SCALE GENOMIC DNA]</scope>
</reference>
<dbReference type="OrthoDB" id="10023951at2759"/>
<protein>
    <recommendedName>
        <fullName evidence="5">Disks large-associated protein 1</fullName>
    </recommendedName>
</protein>
<feature type="region of interest" description="Disordered" evidence="2">
    <location>
        <begin position="252"/>
        <end position="293"/>
    </location>
</feature>
<feature type="compositionally biased region" description="Polar residues" evidence="2">
    <location>
        <begin position="183"/>
        <end position="199"/>
    </location>
</feature>
<evidence type="ECO:0000313" key="4">
    <source>
        <dbReference type="Proteomes" id="UP000054324"/>
    </source>
</evidence>
<dbReference type="Pfam" id="PF03359">
    <property type="entry name" value="GKAP"/>
    <property type="match status" value="1"/>
</dbReference>
<feature type="region of interest" description="Disordered" evidence="2">
    <location>
        <begin position="45"/>
        <end position="72"/>
    </location>
</feature>
<dbReference type="GeneID" id="20328923"/>
<dbReference type="PANTHER" id="PTHR12353">
    <property type="entry name" value="DISKS LARGE-ASSOCIATED PROTEIN DAP SAP90/PSD-95-ASSOCIATED PROTEIN"/>
    <property type="match status" value="1"/>
</dbReference>
<dbReference type="GO" id="GO:0098978">
    <property type="term" value="C:glutamatergic synapse"/>
    <property type="evidence" value="ECO:0007669"/>
    <property type="project" value="TreeGrafter"/>
</dbReference>
<feature type="compositionally biased region" description="Polar residues" evidence="2">
    <location>
        <begin position="530"/>
        <end position="541"/>
    </location>
</feature>
<feature type="region of interest" description="Disordered" evidence="2">
    <location>
        <begin position="700"/>
        <end position="732"/>
    </location>
</feature>
<dbReference type="RefSeq" id="XP_009173363.1">
    <property type="nucleotide sequence ID" value="XM_009175099.1"/>
</dbReference>
<feature type="compositionally biased region" description="Polar residues" evidence="2">
    <location>
        <begin position="465"/>
        <end position="487"/>
    </location>
</feature>
<feature type="non-terminal residue" evidence="3">
    <location>
        <position position="1"/>
    </location>
</feature>
<dbReference type="KEGG" id="ovi:T265_14757"/>
<keyword evidence="4" id="KW-1185">Reference proteome</keyword>
<evidence type="ECO:0000313" key="3">
    <source>
        <dbReference type="EMBL" id="KER22901.1"/>
    </source>
</evidence>
<evidence type="ECO:0000256" key="1">
    <source>
        <dbReference type="ARBA" id="ARBA00008839"/>
    </source>
</evidence>
<dbReference type="GO" id="GO:0023052">
    <property type="term" value="P:signaling"/>
    <property type="evidence" value="ECO:0007669"/>
    <property type="project" value="InterPro"/>
</dbReference>
<gene>
    <name evidence="3" type="ORF">T265_14757</name>
</gene>
<feature type="region of interest" description="Disordered" evidence="2">
    <location>
        <begin position="513"/>
        <end position="541"/>
    </location>
</feature>
<feature type="region of interest" description="Disordered" evidence="2">
    <location>
        <begin position="596"/>
        <end position="630"/>
    </location>
</feature>
<name>A0A074Z6T3_OPIVI</name>
<accession>A0A074Z6T3</accession>
<dbReference type="CTD" id="20328923"/>
<dbReference type="InterPro" id="IPR005026">
    <property type="entry name" value="SAPAP"/>
</dbReference>
<evidence type="ECO:0008006" key="5">
    <source>
        <dbReference type="Google" id="ProtNLM"/>
    </source>
</evidence>
<feature type="compositionally biased region" description="Basic residues" evidence="2">
    <location>
        <begin position="206"/>
        <end position="215"/>
    </location>
</feature>
<feature type="compositionally biased region" description="Basic and acidic residues" evidence="2">
    <location>
        <begin position="264"/>
        <end position="278"/>
    </location>
</feature>
<sequence length="935" mass="101835">SPASSKSALRSEVLAFFSPSTPHQNSSLTPRIAIVEAAKPQTKTLTVTLENGNFGTSGGPDGTGASEPSSSFDGVGSCGGYYRLDRLDSVINPTVTAKLDRMAQQLGFHVPSKSHPVDQNGQLPDWDEIHLEDNLSTPSVPGEVDVTVNHNYHQVLPPSVSRKRSMFSNFAKRFSIPRHKTAGTPNLVSQTGDSLSKDSPATPPSKIKRGSSRPRRLRRWLSRHFWRTKPNQACIKKSEEPFASAEAILEGSNIPSSSDGLGEADFKSDTELDDDSRPLRRSQVRTSLLDPEQARHCASLEELGDHSPVHVPGHPLIPSSARLAAIRLDSRNDQPLDHSSPHSQHGLIQKAARPPSTLRLKESTPPCALNRKNSLHSAGERIKGHVHFASSNVNAGEVFRPGARVSSLSAAKLFDQQRFVINQSDSSSTAQYTPSYLSISVAAFGYSGYKRQSLSSNNLTTPGFPIANTSPPMSAAPGTNTVSSSKPSPWLPKEQPVSIGNNNVVILQARKPSRVSTTAGRDETVLPNDPSDSGTGSSTKAVTVGTSNLLLQARSTPRMATRFSKEESLTVSTGQSVIPCNGTGTHNKYDPNVLRTTSPSPCPSSAEGTPSAVRLRRTSPLSPTGTIDDHKDNWKRSSLIMLAVSHASRRSRPNTSFERQTTLSLMEDDIPTSEGTGSLIAAKRYKAAVVVGHESVIENGSKAMNGTSHLTEKDDFPTEQRTEESENKSVAAVPQSPIIDGHYYLRQAAHSEAELLTLIDRAEFDLSDKALDEESSGLLRTAIGKARLLIAEKFAQFRGLCQLNLEWNQQTAPSDPDVKHLFTSLEDLDGFWAIVRLQIDDVHRLFDQIERLRSNNWRTPNEVDSNSLASGQKKTAKNNTTRHKHPSGSSNATRKKDNEIARLKARERLETIKREMRAKQQQQQQSGADGAYIVV</sequence>